<proteinExistence type="inferred from homology"/>
<dbReference type="InterPro" id="IPR016161">
    <property type="entry name" value="Ald_DH/histidinol_DH"/>
</dbReference>
<dbReference type="GO" id="GO:0036243">
    <property type="term" value="F:succinate-semialdehyde dehydrogenase (NADP+) activity"/>
    <property type="evidence" value="ECO:0007669"/>
    <property type="project" value="UniProtKB-EC"/>
</dbReference>
<accession>A0A2N9JFY0</accession>
<feature type="domain" description="Aldehyde dehydrogenase" evidence="4">
    <location>
        <begin position="32"/>
        <end position="487"/>
    </location>
</feature>
<dbReference type="InterPro" id="IPR015590">
    <property type="entry name" value="Aldehyde_DH_dom"/>
</dbReference>
<dbReference type="Proteomes" id="UP000238164">
    <property type="component" value="Chromosome 1"/>
</dbReference>
<evidence type="ECO:0000313" key="5">
    <source>
        <dbReference type="EMBL" id="SPD87020.1"/>
    </source>
</evidence>
<protein>
    <submittedName>
        <fullName evidence="5">Putative succinate-semialdehyde dehydrogenase [NADP(+)]</fullName>
        <ecNumber evidence="5">1.2.1.79</ecNumber>
    </submittedName>
</protein>
<dbReference type="Gene3D" id="3.40.605.10">
    <property type="entry name" value="Aldehyde Dehydrogenase, Chain A, domain 1"/>
    <property type="match status" value="1"/>
</dbReference>
<evidence type="ECO:0000256" key="1">
    <source>
        <dbReference type="ARBA" id="ARBA00023002"/>
    </source>
</evidence>
<gene>
    <name evidence="5" type="primary">gabD</name>
    <name evidence="5" type="ORF">MPLG2_1990</name>
</gene>
<dbReference type="OrthoDB" id="6882680at2"/>
<dbReference type="EC" id="1.2.1.79" evidence="5"/>
<evidence type="ECO:0000313" key="6">
    <source>
        <dbReference type="Proteomes" id="UP000238164"/>
    </source>
</evidence>
<organism evidence="5 6">
    <name type="scientific">Micropruina glycogenica</name>
    <dbReference type="NCBI Taxonomy" id="75385"/>
    <lineage>
        <taxon>Bacteria</taxon>
        <taxon>Bacillati</taxon>
        <taxon>Actinomycetota</taxon>
        <taxon>Actinomycetes</taxon>
        <taxon>Propionibacteriales</taxon>
        <taxon>Nocardioidaceae</taxon>
        <taxon>Micropruina</taxon>
    </lineage>
</organism>
<feature type="active site" evidence="2">
    <location>
        <position position="260"/>
    </location>
</feature>
<evidence type="ECO:0000256" key="3">
    <source>
        <dbReference type="RuleBase" id="RU003345"/>
    </source>
</evidence>
<sequence>MRSFVEELGQVLDPALIAHLTEGIVADEAAELRSVHTPLSGELLARVPQSTVSDVALAVQQARPALRVWKSLGHKRRAAVVLGFHDKLLARRDEVLDLIQLETGKTRANAFEEVAEVANVARFYARSAAALLAPRRVRGAMPVLCTATEQRLPRGVVGIITPWNYPFALSLGDALAALLAGNAVVLRPDPLTSLSVLWGVRLLVEAGLPQGVLQVVVGDGGVVGDALVRRADYVCFTGSTAVGRRVAKLAAERMVGCSLELGGKNALYVRRDADLDLAVDVALRGAFAGAGQVCVHTERLVLHAAIAEAFLARLIPAVDDMRLGVALDYGYDMGTLFGADQMARVDAHVRDAVRHGAAVLTGGHPRPDVGPWVYAPTVLDNVTAAMDVRDAETFGPVLSVYRVADDDAAVRLINDSDYGLQAVIVSADRCAARALARRLRCGTVSINETFLASWGATGAAMGARGESGTGGRHGADGLLRFTVVQSVAEQRAGSLAAARDAQEKFAALFSRGLSALRHARLR</sequence>
<name>A0A2N9JFY0_9ACTN</name>
<dbReference type="NCBIfam" id="NF006916">
    <property type="entry name" value="PRK09407.1"/>
    <property type="match status" value="1"/>
</dbReference>
<dbReference type="InterPro" id="IPR016162">
    <property type="entry name" value="Ald_DH_N"/>
</dbReference>
<evidence type="ECO:0000256" key="2">
    <source>
        <dbReference type="PROSITE-ProRule" id="PRU10007"/>
    </source>
</evidence>
<dbReference type="PROSITE" id="PS00687">
    <property type="entry name" value="ALDEHYDE_DEHYDR_GLU"/>
    <property type="match status" value="1"/>
</dbReference>
<dbReference type="SUPFAM" id="SSF53720">
    <property type="entry name" value="ALDH-like"/>
    <property type="match status" value="1"/>
</dbReference>
<reference evidence="5 6" key="1">
    <citation type="submission" date="2018-02" db="EMBL/GenBank/DDBJ databases">
        <authorList>
            <person name="Cohen D.B."/>
            <person name="Kent A.D."/>
        </authorList>
    </citation>
    <scope>NUCLEOTIDE SEQUENCE [LARGE SCALE GENOMIC DNA]</scope>
    <source>
        <strain evidence="5">1</strain>
    </source>
</reference>
<dbReference type="AlphaFoldDB" id="A0A2N9JFY0"/>
<evidence type="ECO:0000259" key="4">
    <source>
        <dbReference type="Pfam" id="PF00171"/>
    </source>
</evidence>
<comment type="similarity">
    <text evidence="3">Belongs to the aldehyde dehydrogenase family.</text>
</comment>
<dbReference type="InterPro" id="IPR050740">
    <property type="entry name" value="Aldehyde_DH_Superfamily"/>
</dbReference>
<dbReference type="InterPro" id="IPR029510">
    <property type="entry name" value="Ald_DH_CS_GLU"/>
</dbReference>
<dbReference type="Gene3D" id="3.40.309.10">
    <property type="entry name" value="Aldehyde Dehydrogenase, Chain A, domain 2"/>
    <property type="match status" value="1"/>
</dbReference>
<keyword evidence="6" id="KW-1185">Reference proteome</keyword>
<dbReference type="KEGG" id="mgg:MPLG2_1990"/>
<dbReference type="RefSeq" id="WP_105185846.1">
    <property type="nucleotide sequence ID" value="NZ_BAAAGO010000032.1"/>
</dbReference>
<dbReference type="PANTHER" id="PTHR43353:SF5">
    <property type="entry name" value="SUCCINATE-SEMIALDEHYDE DEHYDROGENASE, MITOCHONDRIAL"/>
    <property type="match status" value="1"/>
</dbReference>
<keyword evidence="1 3" id="KW-0560">Oxidoreductase</keyword>
<dbReference type="EMBL" id="LT985188">
    <property type="protein sequence ID" value="SPD87020.1"/>
    <property type="molecule type" value="Genomic_DNA"/>
</dbReference>
<dbReference type="PANTHER" id="PTHR43353">
    <property type="entry name" value="SUCCINATE-SEMIALDEHYDE DEHYDROGENASE, MITOCHONDRIAL"/>
    <property type="match status" value="1"/>
</dbReference>
<dbReference type="Pfam" id="PF00171">
    <property type="entry name" value="Aldedh"/>
    <property type="match status" value="1"/>
</dbReference>
<dbReference type="InterPro" id="IPR016163">
    <property type="entry name" value="Ald_DH_C"/>
</dbReference>